<proteinExistence type="predicted"/>
<feature type="compositionally biased region" description="Basic and acidic residues" evidence="1">
    <location>
        <begin position="1"/>
        <end position="14"/>
    </location>
</feature>
<dbReference type="Proteomes" id="UP000239757">
    <property type="component" value="Unassembled WGS sequence"/>
</dbReference>
<feature type="compositionally biased region" description="Low complexity" evidence="1">
    <location>
        <begin position="20"/>
        <end position="34"/>
    </location>
</feature>
<reference evidence="2 3" key="1">
    <citation type="submission" date="2015-01" db="EMBL/GenBank/DDBJ databases">
        <title>Genome of allotetraploid Gossypium barbadense reveals genomic plasticity and fiber elongation in cotton evolution.</title>
        <authorList>
            <person name="Chen X."/>
            <person name="Liu X."/>
            <person name="Zhao B."/>
            <person name="Zheng H."/>
            <person name="Hu Y."/>
            <person name="Lu G."/>
            <person name="Yang C."/>
            <person name="Chen J."/>
            <person name="Shan C."/>
            <person name="Zhang L."/>
            <person name="Zhou Y."/>
            <person name="Wang L."/>
            <person name="Guo W."/>
            <person name="Bai Y."/>
            <person name="Ruan J."/>
            <person name="Shangguan X."/>
            <person name="Mao Y."/>
            <person name="Jiang J."/>
            <person name="Zhu Y."/>
            <person name="Lei J."/>
            <person name="Kang H."/>
            <person name="Chen S."/>
            <person name="He X."/>
            <person name="Wang R."/>
            <person name="Wang Y."/>
            <person name="Chen J."/>
            <person name="Wang L."/>
            <person name="Yu S."/>
            <person name="Wang B."/>
            <person name="Wei J."/>
            <person name="Song S."/>
            <person name="Lu X."/>
            <person name="Gao Z."/>
            <person name="Gu W."/>
            <person name="Deng X."/>
            <person name="Ma D."/>
            <person name="Wang S."/>
            <person name="Liang W."/>
            <person name="Fang L."/>
            <person name="Cai C."/>
            <person name="Zhu X."/>
            <person name="Zhou B."/>
            <person name="Zhang Y."/>
            <person name="Chen Z."/>
            <person name="Xu S."/>
            <person name="Zhu R."/>
            <person name="Wang S."/>
            <person name="Zhang T."/>
            <person name="Zhao G."/>
        </authorList>
    </citation>
    <scope>NUCLEOTIDE SEQUENCE [LARGE SCALE GENOMIC DNA]</scope>
    <source>
        <strain evidence="3">cv. Xinhai21</strain>
        <tissue evidence="2">Leaf</tissue>
    </source>
</reference>
<gene>
    <name evidence="2" type="ORF">GOBAR_AA10470</name>
</gene>
<protein>
    <submittedName>
        <fullName evidence="2">Uncharacterized protein</fullName>
    </submittedName>
</protein>
<evidence type="ECO:0000256" key="1">
    <source>
        <dbReference type="SAM" id="MobiDB-lite"/>
    </source>
</evidence>
<organism evidence="2 3">
    <name type="scientific">Gossypium barbadense</name>
    <name type="common">Sea Island cotton</name>
    <name type="synonym">Hibiscus barbadensis</name>
    <dbReference type="NCBI Taxonomy" id="3634"/>
    <lineage>
        <taxon>Eukaryota</taxon>
        <taxon>Viridiplantae</taxon>
        <taxon>Streptophyta</taxon>
        <taxon>Embryophyta</taxon>
        <taxon>Tracheophyta</taxon>
        <taxon>Spermatophyta</taxon>
        <taxon>Magnoliopsida</taxon>
        <taxon>eudicotyledons</taxon>
        <taxon>Gunneridae</taxon>
        <taxon>Pentapetalae</taxon>
        <taxon>rosids</taxon>
        <taxon>malvids</taxon>
        <taxon>Malvales</taxon>
        <taxon>Malvaceae</taxon>
        <taxon>Malvoideae</taxon>
        <taxon>Gossypium</taxon>
    </lineage>
</organism>
<feature type="region of interest" description="Disordered" evidence="1">
    <location>
        <begin position="1"/>
        <end position="91"/>
    </location>
</feature>
<name>A0A2P5Y3K0_GOSBA</name>
<evidence type="ECO:0000313" key="3">
    <source>
        <dbReference type="Proteomes" id="UP000239757"/>
    </source>
</evidence>
<dbReference type="EMBL" id="KZ663761">
    <property type="protein sequence ID" value="PPS10175.1"/>
    <property type="molecule type" value="Genomic_DNA"/>
</dbReference>
<evidence type="ECO:0000313" key="2">
    <source>
        <dbReference type="EMBL" id="PPS10175.1"/>
    </source>
</evidence>
<dbReference type="AlphaFoldDB" id="A0A2P5Y3K0"/>
<sequence>MLKLEITDSNKNLDSKINAVVSSKGGSSNENSVSEGEKEKTNTNMESRSKTVALKGKDQISTPRTRSGGKRAKERGSLAKSAGRPRKRAAAERLPRQYLLNEEVDENKSAGTHVLYVGREGPQSTKNSILASIAVGFKVVKFE</sequence>
<accession>A0A2P5Y3K0</accession>